<evidence type="ECO:0000256" key="1">
    <source>
        <dbReference type="SAM" id="MobiDB-lite"/>
    </source>
</evidence>
<evidence type="ECO:0000313" key="4">
    <source>
        <dbReference type="Proteomes" id="UP000254869"/>
    </source>
</evidence>
<feature type="region of interest" description="Disordered" evidence="1">
    <location>
        <begin position="1"/>
        <end position="24"/>
    </location>
</feature>
<dbReference type="EMBL" id="QQBC01000003">
    <property type="protein sequence ID" value="RDI67470.1"/>
    <property type="molecule type" value="Genomic_DNA"/>
</dbReference>
<organism evidence="3 4">
    <name type="scientific">Nocardia pseudobrasiliensis</name>
    <dbReference type="NCBI Taxonomy" id="45979"/>
    <lineage>
        <taxon>Bacteria</taxon>
        <taxon>Bacillati</taxon>
        <taxon>Actinomycetota</taxon>
        <taxon>Actinomycetes</taxon>
        <taxon>Mycobacteriales</taxon>
        <taxon>Nocardiaceae</taxon>
        <taxon>Nocardia</taxon>
    </lineage>
</organism>
<protein>
    <submittedName>
        <fullName evidence="3">Uncharacterized protein</fullName>
    </submittedName>
</protein>
<comment type="caution">
    <text evidence="3">The sequence shown here is derived from an EMBL/GenBank/DDBJ whole genome shotgun (WGS) entry which is preliminary data.</text>
</comment>
<feature type="transmembrane region" description="Helical" evidence="2">
    <location>
        <begin position="69"/>
        <end position="88"/>
    </location>
</feature>
<evidence type="ECO:0000256" key="2">
    <source>
        <dbReference type="SAM" id="Phobius"/>
    </source>
</evidence>
<keyword evidence="4" id="KW-1185">Reference proteome</keyword>
<sequence>MPRPGRGAIPLDECGRVTEQPNSPVPQPVGLDLIAPEMVAPMLRRLTLAAIGAGVVTMIVLALLVSWPIAILAGLVLSAPTAIYAMAVQRRRMWLAGSELRVRTAFGSRTLDVAAATGVEVLVYSGRLSRIVLRITAGPDSQIVPLAMYTDAGSGRELHILGLRTLADALARSELAAALSVSSVLIGQLRAEARDAPLGERPLYRAVQLVRERDSVQPIVLGDRDIATLS</sequence>
<evidence type="ECO:0000313" key="3">
    <source>
        <dbReference type="EMBL" id="RDI67470.1"/>
    </source>
</evidence>
<dbReference type="STRING" id="1210086.GCA_001613105_07901"/>
<name>A0A370IA21_9NOCA</name>
<dbReference type="Proteomes" id="UP000254869">
    <property type="component" value="Unassembled WGS sequence"/>
</dbReference>
<proteinExistence type="predicted"/>
<accession>A0A370IA21</accession>
<reference evidence="3 4" key="1">
    <citation type="submission" date="2018-07" db="EMBL/GenBank/DDBJ databases">
        <title>Genomic Encyclopedia of Type Strains, Phase IV (KMG-IV): sequencing the most valuable type-strain genomes for metagenomic binning, comparative biology and taxonomic classification.</title>
        <authorList>
            <person name="Goeker M."/>
        </authorList>
    </citation>
    <scope>NUCLEOTIDE SEQUENCE [LARGE SCALE GENOMIC DNA]</scope>
    <source>
        <strain evidence="3 4">DSM 44290</strain>
    </source>
</reference>
<dbReference type="AlphaFoldDB" id="A0A370IA21"/>
<keyword evidence="2" id="KW-1133">Transmembrane helix</keyword>
<gene>
    <name evidence="3" type="ORF">DFR76_103541</name>
</gene>
<keyword evidence="2" id="KW-0472">Membrane</keyword>
<keyword evidence="2" id="KW-0812">Transmembrane</keyword>
<feature type="transmembrane region" description="Helical" evidence="2">
    <location>
        <begin position="46"/>
        <end position="63"/>
    </location>
</feature>